<protein>
    <submittedName>
        <fullName evidence="2">Uncharacterized protein</fullName>
    </submittedName>
</protein>
<keyword evidence="1" id="KW-0472">Membrane</keyword>
<dbReference type="EMBL" id="CZQE01000122">
    <property type="protein sequence ID" value="CUS44238.1"/>
    <property type="molecule type" value="Genomic_DNA"/>
</dbReference>
<feature type="transmembrane region" description="Helical" evidence="1">
    <location>
        <begin position="39"/>
        <end position="59"/>
    </location>
</feature>
<name>A0A160TJ41_9ZZZZ</name>
<sequence length="73" mass="7767">MTDPDTTARNRWLTLTLTRLGGSAGAVFGIVLLGRAQTLGPKILGVAIVLSALAMIAIVPRSLARRWRTPPES</sequence>
<reference evidence="2" key="1">
    <citation type="submission" date="2015-10" db="EMBL/GenBank/DDBJ databases">
        <authorList>
            <person name="Gilbert D.G."/>
        </authorList>
    </citation>
    <scope>NUCLEOTIDE SEQUENCE</scope>
</reference>
<proteinExistence type="predicted"/>
<gene>
    <name evidence="2" type="ORF">MGWOODY_Smn2203</name>
</gene>
<keyword evidence="1" id="KW-1133">Transmembrane helix</keyword>
<evidence type="ECO:0000256" key="1">
    <source>
        <dbReference type="SAM" id="Phobius"/>
    </source>
</evidence>
<evidence type="ECO:0000313" key="2">
    <source>
        <dbReference type="EMBL" id="CUS44238.1"/>
    </source>
</evidence>
<accession>A0A160TJ41</accession>
<dbReference type="AlphaFoldDB" id="A0A160TJ41"/>
<keyword evidence="1" id="KW-0812">Transmembrane</keyword>
<feature type="transmembrane region" description="Helical" evidence="1">
    <location>
        <begin position="12"/>
        <end position="33"/>
    </location>
</feature>
<organism evidence="2">
    <name type="scientific">hydrothermal vent metagenome</name>
    <dbReference type="NCBI Taxonomy" id="652676"/>
    <lineage>
        <taxon>unclassified sequences</taxon>
        <taxon>metagenomes</taxon>
        <taxon>ecological metagenomes</taxon>
    </lineage>
</organism>